<evidence type="ECO:0000313" key="4">
    <source>
        <dbReference type="Proteomes" id="UP000192418"/>
    </source>
</evidence>
<gene>
    <name evidence="3" type="ORF">SAMN02746065_10411</name>
</gene>
<sequence>MSLCPCCSEKEFSRCCEPIIKGEIPAQTPEALMRSRYSAYVKGDIAYLKESTHPDDRGDFDSQATQDWSENSQWQKLEIITTDKGGPDDTEGFVEFIAFFAREGIDQKHHELASFKKSDNQWYFSDGNPVKPATVKRTSPKVGRNDPCPCGSGKKYKKCCA</sequence>
<dbReference type="NCBIfam" id="NF002449">
    <property type="entry name" value="PRK01617.1"/>
    <property type="match status" value="1"/>
</dbReference>
<dbReference type="InterPro" id="IPR048469">
    <property type="entry name" value="YchJ-like_M"/>
</dbReference>
<dbReference type="EMBL" id="FWXY01000004">
    <property type="protein sequence ID" value="SMC54341.1"/>
    <property type="molecule type" value="Genomic_DNA"/>
</dbReference>
<evidence type="ECO:0000313" key="3">
    <source>
        <dbReference type="EMBL" id="SMC54341.1"/>
    </source>
</evidence>
<dbReference type="Pfam" id="PF17775">
    <property type="entry name" value="YchJ_M-like"/>
    <property type="match status" value="1"/>
</dbReference>
<proteinExistence type="predicted"/>
<keyword evidence="4" id="KW-1185">Reference proteome</keyword>
<reference evidence="3 4" key="1">
    <citation type="submission" date="2017-04" db="EMBL/GenBank/DDBJ databases">
        <authorList>
            <person name="Afonso C.L."/>
            <person name="Miller P.J."/>
            <person name="Scott M.A."/>
            <person name="Spackman E."/>
            <person name="Goraichik I."/>
            <person name="Dimitrov K.M."/>
            <person name="Suarez D.L."/>
            <person name="Swayne D.E."/>
        </authorList>
    </citation>
    <scope>NUCLEOTIDE SEQUENCE [LARGE SCALE GENOMIC DNA]</scope>
    <source>
        <strain evidence="3 4">DSM 3385</strain>
    </source>
</reference>
<dbReference type="STRING" id="1121400.SAMN02746065_10411"/>
<feature type="region of interest" description="Disordered" evidence="1">
    <location>
        <begin position="127"/>
        <end position="155"/>
    </location>
</feature>
<organism evidence="3 4">
    <name type="scientific">Desulfocicer vacuolatum DSM 3385</name>
    <dbReference type="NCBI Taxonomy" id="1121400"/>
    <lineage>
        <taxon>Bacteria</taxon>
        <taxon>Pseudomonadati</taxon>
        <taxon>Thermodesulfobacteriota</taxon>
        <taxon>Desulfobacteria</taxon>
        <taxon>Desulfobacterales</taxon>
        <taxon>Desulfobacteraceae</taxon>
        <taxon>Desulfocicer</taxon>
    </lineage>
</organism>
<protein>
    <submittedName>
        <fullName evidence="3">SEC-C motif-containing protein</fullName>
    </submittedName>
</protein>
<dbReference type="PANTHER" id="PTHR33747">
    <property type="entry name" value="UPF0225 PROTEIN SCO1677"/>
    <property type="match status" value="1"/>
</dbReference>
<dbReference type="RefSeq" id="WP_084067249.1">
    <property type="nucleotide sequence ID" value="NZ_FWXY01000004.1"/>
</dbReference>
<dbReference type="SUPFAM" id="SSF54427">
    <property type="entry name" value="NTF2-like"/>
    <property type="match status" value="1"/>
</dbReference>
<evidence type="ECO:0000259" key="2">
    <source>
        <dbReference type="Pfam" id="PF17775"/>
    </source>
</evidence>
<dbReference type="OrthoDB" id="21421at2"/>
<evidence type="ECO:0000256" key="1">
    <source>
        <dbReference type="SAM" id="MobiDB-lite"/>
    </source>
</evidence>
<accession>A0A1W2A1N5</accession>
<dbReference type="Proteomes" id="UP000192418">
    <property type="component" value="Unassembled WGS sequence"/>
</dbReference>
<dbReference type="SUPFAM" id="SSF103642">
    <property type="entry name" value="Sec-C motif"/>
    <property type="match status" value="1"/>
</dbReference>
<dbReference type="InterPro" id="IPR032710">
    <property type="entry name" value="NTF2-like_dom_sf"/>
</dbReference>
<dbReference type="NCBIfam" id="NF002486">
    <property type="entry name" value="PRK01752.1"/>
    <property type="match status" value="1"/>
</dbReference>
<dbReference type="PANTHER" id="PTHR33747:SF1">
    <property type="entry name" value="ADENYLATE CYCLASE-ASSOCIATED CAP C-TERMINAL DOMAIN-CONTAINING PROTEIN"/>
    <property type="match status" value="1"/>
</dbReference>
<dbReference type="Pfam" id="PF02810">
    <property type="entry name" value="SEC-C"/>
    <property type="match status" value="1"/>
</dbReference>
<feature type="domain" description="YchJ-like middle NTF2-like" evidence="2">
    <location>
        <begin position="28"/>
        <end position="127"/>
    </location>
</feature>
<name>A0A1W2A1N5_9BACT</name>
<dbReference type="Gene3D" id="3.10.450.50">
    <property type="match status" value="1"/>
</dbReference>
<dbReference type="InterPro" id="IPR004027">
    <property type="entry name" value="SEC_C_motif"/>
</dbReference>
<dbReference type="AlphaFoldDB" id="A0A1W2A1N5"/>